<dbReference type="PANTHER" id="PTHR12210">
    <property type="entry name" value="DULLARD PROTEIN PHOSPHATASE"/>
    <property type="match status" value="1"/>
</dbReference>
<evidence type="ECO:0000313" key="16">
    <source>
        <dbReference type="Proteomes" id="UP000504635"/>
    </source>
</evidence>
<keyword evidence="7 14" id="KW-0653">Protein transport</keyword>
<evidence type="ECO:0000256" key="14">
    <source>
        <dbReference type="RuleBase" id="RU365079"/>
    </source>
</evidence>
<feature type="transmembrane region" description="Helical" evidence="14">
    <location>
        <begin position="50"/>
        <end position="72"/>
    </location>
</feature>
<evidence type="ECO:0000256" key="10">
    <source>
        <dbReference type="ARBA" id="ARBA00023010"/>
    </source>
</evidence>
<dbReference type="SMART" id="SM00577">
    <property type="entry name" value="CPDc"/>
    <property type="match status" value="1"/>
</dbReference>
<evidence type="ECO:0000256" key="13">
    <source>
        <dbReference type="ARBA" id="ARBA00061911"/>
    </source>
</evidence>
<gene>
    <name evidence="17" type="primary">LOC115880592</name>
</gene>
<evidence type="ECO:0000256" key="7">
    <source>
        <dbReference type="ARBA" id="ARBA00022927"/>
    </source>
</evidence>
<evidence type="ECO:0000256" key="4">
    <source>
        <dbReference type="ARBA" id="ARBA00022448"/>
    </source>
</evidence>
<evidence type="ECO:0000256" key="12">
    <source>
        <dbReference type="ARBA" id="ARBA00023136"/>
    </source>
</evidence>
<dbReference type="OrthoDB" id="287041at2759"/>
<proteinExistence type="inferred from homology"/>
<evidence type="ECO:0000256" key="9">
    <source>
        <dbReference type="ARBA" id="ARBA00022989"/>
    </source>
</evidence>
<dbReference type="KEGG" id="soy:115880592"/>
<dbReference type="GO" id="GO:0015031">
    <property type="term" value="P:protein transport"/>
    <property type="evidence" value="ECO:0007669"/>
    <property type="project" value="UniProtKB-KW"/>
</dbReference>
<dbReference type="InParanoid" id="A0A6J2XT02"/>
<evidence type="ECO:0000256" key="8">
    <source>
        <dbReference type="ARBA" id="ARBA00022946"/>
    </source>
</evidence>
<accession>A0A6J2XT02</accession>
<name>A0A6J2XT02_SITOR</name>
<evidence type="ECO:0000256" key="6">
    <source>
        <dbReference type="ARBA" id="ARBA00022792"/>
    </source>
</evidence>
<evidence type="ECO:0000256" key="3">
    <source>
        <dbReference type="ARBA" id="ARBA00006344"/>
    </source>
</evidence>
<dbReference type="FunCoup" id="A0A6J2XT02">
    <property type="interactions" value="2362"/>
</dbReference>
<keyword evidence="11 14" id="KW-0496">Mitochondrion</keyword>
<dbReference type="Gene3D" id="3.40.50.1000">
    <property type="entry name" value="HAD superfamily/HAD-like"/>
    <property type="match status" value="1"/>
</dbReference>
<dbReference type="GeneID" id="115880592"/>
<dbReference type="Proteomes" id="UP000504635">
    <property type="component" value="Unplaced"/>
</dbReference>
<dbReference type="PROSITE" id="PS50969">
    <property type="entry name" value="FCP1"/>
    <property type="match status" value="1"/>
</dbReference>
<evidence type="ECO:0000259" key="15">
    <source>
        <dbReference type="PROSITE" id="PS50969"/>
    </source>
</evidence>
<dbReference type="InterPro" id="IPR050365">
    <property type="entry name" value="TIM50"/>
</dbReference>
<evidence type="ECO:0000256" key="1">
    <source>
        <dbReference type="ARBA" id="ARBA00002959"/>
    </source>
</evidence>
<dbReference type="RefSeq" id="XP_030753724.1">
    <property type="nucleotide sequence ID" value="XM_030897864.1"/>
</dbReference>
<evidence type="ECO:0000256" key="11">
    <source>
        <dbReference type="ARBA" id="ARBA00023128"/>
    </source>
</evidence>
<dbReference type="InterPro" id="IPR004274">
    <property type="entry name" value="FCP1_dom"/>
</dbReference>
<comment type="subunit">
    <text evidence="13">Component of the TIM23 complex at least composed of Tim23, Tim17 (Tim17a1, Tim17a2 or Tim17b1) and a Tim50.</text>
</comment>
<dbReference type="SUPFAM" id="SSF56784">
    <property type="entry name" value="HAD-like"/>
    <property type="match status" value="1"/>
</dbReference>
<comment type="similarity">
    <text evidence="3 14">Belongs to the TIM50 family.</text>
</comment>
<dbReference type="InterPro" id="IPR023214">
    <property type="entry name" value="HAD_sf"/>
</dbReference>
<evidence type="ECO:0000256" key="5">
    <source>
        <dbReference type="ARBA" id="ARBA00022692"/>
    </source>
</evidence>
<keyword evidence="10 14" id="KW-0811">Translocation</keyword>
<evidence type="ECO:0000256" key="2">
    <source>
        <dbReference type="ARBA" id="ARBA00004434"/>
    </source>
</evidence>
<keyword evidence="5 14" id="KW-0812">Transmembrane</keyword>
<dbReference type="AlphaFoldDB" id="A0A6J2XT02"/>
<organism evidence="16 17">
    <name type="scientific">Sitophilus oryzae</name>
    <name type="common">Rice weevil</name>
    <name type="synonym">Curculio oryzae</name>
    <dbReference type="NCBI Taxonomy" id="7048"/>
    <lineage>
        <taxon>Eukaryota</taxon>
        <taxon>Metazoa</taxon>
        <taxon>Ecdysozoa</taxon>
        <taxon>Arthropoda</taxon>
        <taxon>Hexapoda</taxon>
        <taxon>Insecta</taxon>
        <taxon>Pterygota</taxon>
        <taxon>Neoptera</taxon>
        <taxon>Endopterygota</taxon>
        <taxon>Coleoptera</taxon>
        <taxon>Polyphaga</taxon>
        <taxon>Cucujiformia</taxon>
        <taxon>Curculionidae</taxon>
        <taxon>Dryophthorinae</taxon>
        <taxon>Sitophilus</taxon>
    </lineage>
</organism>
<dbReference type="Pfam" id="PF03031">
    <property type="entry name" value="NIF"/>
    <property type="match status" value="1"/>
</dbReference>
<sequence length="331" mass="38802">MWHRNILKYSQIYFNVLRFSSKVSDAGNKKPVKGLDEKIPKRKSRGRSQLVYLLSALSFTCLSAYIIISLGAPEEDDDGIPIRDEFCQYHPIDAYLLRTYRELCYYRRLLKEPSTEKLLPDPLKEPYIQPKYTLVLELNEVLVHSEWTHASGMKYKKRPLIEQFLESVKDHYEIIIFTQEPGMIAFPLVEAIDPQNVIAFKLARDSTKFTGGRYVKTLCNLNRNLSKVICVDSNKDNFLFDNENLFCMQPWGGDDKDTSLLDLVGFLKAIADNDVDDVREVLRVYRKYEDPIAAFRENQRKMIDKLEKEAEVERRQKEKEARWSNFFKLCK</sequence>
<keyword evidence="4 14" id="KW-0813">Transport</keyword>
<comment type="subcellular location">
    <subcellularLocation>
        <location evidence="2 14">Mitochondrion inner membrane</location>
        <topology evidence="2 14">Single-pass membrane protein</topology>
    </subcellularLocation>
</comment>
<dbReference type="GO" id="GO:0005744">
    <property type="term" value="C:TIM23 mitochondrial import inner membrane translocase complex"/>
    <property type="evidence" value="ECO:0007669"/>
    <property type="project" value="UniProtKB-UniRule"/>
</dbReference>
<dbReference type="FunFam" id="3.40.50.1000:FF:000019">
    <property type="entry name" value="Mitochondrial import inner membrane translocase subunit TIM50"/>
    <property type="match status" value="1"/>
</dbReference>
<reference evidence="17" key="1">
    <citation type="submission" date="2025-08" db="UniProtKB">
        <authorList>
            <consortium name="RefSeq"/>
        </authorList>
    </citation>
    <scope>IDENTIFICATION</scope>
    <source>
        <tissue evidence="17">Gonads</tissue>
    </source>
</reference>
<comment type="function">
    <text evidence="1 14">Essential component of the TIM23 complex, a complex that mediates the translocation of transit peptide-containing proteins across the mitochondrial inner membrane.</text>
</comment>
<dbReference type="InterPro" id="IPR036412">
    <property type="entry name" value="HAD-like_sf"/>
</dbReference>
<keyword evidence="16" id="KW-1185">Reference proteome</keyword>
<keyword evidence="6" id="KW-0999">Mitochondrion inner membrane</keyword>
<keyword evidence="9 14" id="KW-1133">Transmembrane helix</keyword>
<evidence type="ECO:0000313" key="17">
    <source>
        <dbReference type="RefSeq" id="XP_030753724.1"/>
    </source>
</evidence>
<dbReference type="CDD" id="cd07521">
    <property type="entry name" value="HAD_FCP1-like"/>
    <property type="match status" value="1"/>
</dbReference>
<feature type="domain" description="FCP1 homology" evidence="15">
    <location>
        <begin position="127"/>
        <end position="270"/>
    </location>
</feature>
<keyword evidence="8 14" id="KW-0809">Transit peptide</keyword>
<protein>
    <recommendedName>
        <fullName evidence="14">Mitochondrial import inner membrane translocase subunit TIM50</fullName>
    </recommendedName>
</protein>
<keyword evidence="12 14" id="KW-0472">Membrane</keyword>